<dbReference type="NCBIfam" id="TIGR00277">
    <property type="entry name" value="HDIG"/>
    <property type="match status" value="1"/>
</dbReference>
<dbReference type="STRING" id="119641.SAMN05421842_11665"/>
<dbReference type="PANTHER" id="PTHR43155">
    <property type="entry name" value="CYCLIC DI-GMP PHOSPHODIESTERASE PA4108-RELATED"/>
    <property type="match status" value="1"/>
</dbReference>
<protein>
    <submittedName>
        <fullName evidence="2">HDIG domain-containing protein</fullName>
    </submittedName>
</protein>
<organism evidence="2 3">
    <name type="scientific">Clostridium uliginosum</name>
    <dbReference type="NCBI Taxonomy" id="119641"/>
    <lineage>
        <taxon>Bacteria</taxon>
        <taxon>Bacillati</taxon>
        <taxon>Bacillota</taxon>
        <taxon>Clostridia</taxon>
        <taxon>Eubacteriales</taxon>
        <taxon>Clostridiaceae</taxon>
        <taxon>Clostridium</taxon>
    </lineage>
</organism>
<feature type="domain" description="HD-GYP" evidence="1">
    <location>
        <begin position="109"/>
        <end position="305"/>
    </location>
</feature>
<keyword evidence="3" id="KW-1185">Reference proteome</keyword>
<dbReference type="InterPro" id="IPR037522">
    <property type="entry name" value="HD_GYP_dom"/>
</dbReference>
<proteinExistence type="predicted"/>
<dbReference type="AlphaFoldDB" id="A0A1I1NRR7"/>
<dbReference type="SMART" id="SM00471">
    <property type="entry name" value="HDc"/>
    <property type="match status" value="1"/>
</dbReference>
<dbReference type="CDD" id="cd00077">
    <property type="entry name" value="HDc"/>
    <property type="match status" value="1"/>
</dbReference>
<dbReference type="PANTHER" id="PTHR43155:SF2">
    <property type="entry name" value="CYCLIC DI-GMP PHOSPHODIESTERASE PA4108"/>
    <property type="match status" value="1"/>
</dbReference>
<gene>
    <name evidence="2" type="ORF">SAMN05421842_11665</name>
</gene>
<dbReference type="EMBL" id="FOMG01000016">
    <property type="protein sequence ID" value="SFD00364.1"/>
    <property type="molecule type" value="Genomic_DNA"/>
</dbReference>
<dbReference type="OrthoDB" id="9804747at2"/>
<dbReference type="SUPFAM" id="SSF109604">
    <property type="entry name" value="HD-domain/PDEase-like"/>
    <property type="match status" value="1"/>
</dbReference>
<evidence type="ECO:0000313" key="2">
    <source>
        <dbReference type="EMBL" id="SFD00364.1"/>
    </source>
</evidence>
<dbReference type="PROSITE" id="PS51832">
    <property type="entry name" value="HD_GYP"/>
    <property type="match status" value="1"/>
</dbReference>
<dbReference type="Gene3D" id="1.10.3210.10">
    <property type="entry name" value="Hypothetical protein af1432"/>
    <property type="match status" value="1"/>
</dbReference>
<evidence type="ECO:0000313" key="3">
    <source>
        <dbReference type="Proteomes" id="UP000199263"/>
    </source>
</evidence>
<reference evidence="2 3" key="1">
    <citation type="submission" date="2016-10" db="EMBL/GenBank/DDBJ databases">
        <authorList>
            <person name="de Groot N.N."/>
        </authorList>
    </citation>
    <scope>NUCLEOTIDE SEQUENCE [LARGE SCALE GENOMIC DNA]</scope>
    <source>
        <strain evidence="2 3">DSM 12992</strain>
    </source>
</reference>
<accession>A0A1I1NRR7</accession>
<dbReference type="RefSeq" id="WP_090091731.1">
    <property type="nucleotide sequence ID" value="NZ_FOMG01000016.1"/>
</dbReference>
<name>A0A1I1NRR7_9CLOT</name>
<dbReference type="InterPro" id="IPR003607">
    <property type="entry name" value="HD/PDEase_dom"/>
</dbReference>
<sequence>MKRKIRTLSVNKLEAGMILVNEIQQNRKVLIAKDTVLTDSIISQLERAYILEKIEVYEELESNEAKSVRCMQNKFNEISLSLQQVFNNISKLQKTNIKEVRELSTQIQDEAKESNIIIKNVVFYGSKNDPIYRHDVNVAAISNLIGTWMGLEQNKLSLLTYAAVLHDIGKIRIDSKISKKLKPLTVTEQEIMQQHALLGYNIVKEIDFLDNSVSHAVLMHHERLDGSGYPLGIRGDAISEFAKIIAIADVFDSINSNRYYKKSRGPFEAIEIIKQESFSKLDYKYCDIFLKHLLNYYIGEHVLLNTNKICKIIQMDINDLERPLVFADNEFINLRENKDLYIQSLIL</sequence>
<dbReference type="Proteomes" id="UP000199263">
    <property type="component" value="Unassembled WGS sequence"/>
</dbReference>
<dbReference type="Pfam" id="PF13487">
    <property type="entry name" value="HD_5"/>
    <property type="match status" value="1"/>
</dbReference>
<evidence type="ECO:0000259" key="1">
    <source>
        <dbReference type="PROSITE" id="PS51832"/>
    </source>
</evidence>
<dbReference type="InterPro" id="IPR006675">
    <property type="entry name" value="HDIG_dom"/>
</dbReference>